<organism evidence="1">
    <name type="scientific">uncultured Caudovirales phage</name>
    <dbReference type="NCBI Taxonomy" id="2100421"/>
    <lineage>
        <taxon>Viruses</taxon>
        <taxon>Duplodnaviria</taxon>
        <taxon>Heunggongvirae</taxon>
        <taxon>Uroviricota</taxon>
        <taxon>Caudoviricetes</taxon>
        <taxon>Peduoviridae</taxon>
        <taxon>Maltschvirus</taxon>
        <taxon>Maltschvirus maltsch</taxon>
    </lineage>
</organism>
<gene>
    <name evidence="1" type="ORF">UFOVP232_66</name>
</gene>
<evidence type="ECO:0000313" key="1">
    <source>
        <dbReference type="EMBL" id="CAB5220156.1"/>
    </source>
</evidence>
<accession>A0A6J7WQH1</accession>
<sequence>MSNMIANVPAHIAARIAARQQAGTKSSVASAIVSDGISIPRISIRAGRYRLNEEGVETTVGVTLDTIIVGANPRVSKVFYAKAFDASADNVRPDCWSNDGLKADASIDAPVHTGCADCPNNVLGSKILPSGAKSKMCADQRHLAVVAAADPTKVYSLTVPVSGMKALREYFKELGNYGIGPEEVITELGFDDAASFPKITFKQKGYVPEKAITRVDTLLTSDSVKVATRMMAPTAATNALAAPAAKAALPAAPAVDDAYEDEAAAPAPVVAATPKAKPVVAPVKASDELAAKLDSLFDE</sequence>
<name>A0A6J7WQH1_9CAUD</name>
<protein>
    <submittedName>
        <fullName evidence="1">Uncharacterized protein</fullName>
    </submittedName>
</protein>
<reference evidence="1" key="1">
    <citation type="submission" date="2020-05" db="EMBL/GenBank/DDBJ databases">
        <authorList>
            <person name="Chiriac C."/>
            <person name="Salcher M."/>
            <person name="Ghai R."/>
            <person name="Kavagutti S V."/>
        </authorList>
    </citation>
    <scope>NUCLEOTIDE SEQUENCE</scope>
</reference>
<dbReference type="EMBL" id="LR798281">
    <property type="protein sequence ID" value="CAB5220156.1"/>
    <property type="molecule type" value="Genomic_DNA"/>
</dbReference>
<proteinExistence type="predicted"/>